<evidence type="ECO:0000256" key="1">
    <source>
        <dbReference type="ARBA" id="ARBA00004328"/>
    </source>
</evidence>
<dbReference type="Pfam" id="PF12236">
    <property type="entry name" value="Head-tail_con"/>
    <property type="match status" value="1"/>
</dbReference>
<gene>
    <name evidence="4" type="ORF">M9978_08320</name>
</gene>
<dbReference type="EMBL" id="JAMLDX010000005">
    <property type="protein sequence ID" value="MCP3730432.1"/>
    <property type="molecule type" value="Genomic_DNA"/>
</dbReference>
<name>A0A9X2HIU7_9SPHN</name>
<keyword evidence="5" id="KW-1185">Reference proteome</keyword>
<evidence type="ECO:0000256" key="2">
    <source>
        <dbReference type="ARBA" id="ARBA00022612"/>
    </source>
</evidence>
<evidence type="ECO:0000256" key="3">
    <source>
        <dbReference type="ARBA" id="ARBA00023219"/>
    </source>
</evidence>
<sequence length="556" mass="62229">MFDAKEALAAQGRMELGRSNFDQQWQEAAELCLPRQADFPIGGQRQQGENRSNQIFDEHAQQAVDDGVSVFEGWVKPKGQIWQLLTPPDDELLRYQHVAAWYERISHRLHKLRASALSGYDQQSNESVYSLMAFGNQAMEVEPRRDPVSKAIVGLRYRSEHIGRVYIETDWQGLPSRRHVKFTLTGPQALERFGRAALERAPLVLKAALANDDQQRSKPFEFLRVLKPNTAIDSNRLDWRGKVWVNGFLSIEDRSFVEEGGYRSPPLIYSRFRQSPTEDYGRGPGTDVLPAIKAAQAVMIDVMAAAELGLRPPLGAPDDATDMLINYIAAEITYGAVDRRGNQLVKPLFEVGEMQGALAVMEIIHRVIDRACFRHLLMVNQDMKSHVTDSQIYERLQEKGVLLSPMGRQETEWFTPMLDREIDIMDMMGEFDDMPGEVIEAGGLFGTEYDNPLNRALKAAQAGGYFRALDKVVAVAQYDRTALDAFLEEYPIAKAVLGIGKIEGIPASWRATAAEKRAAAAAREQQQQLQQIQQLGESLEPVTRVAGELSGALDAA</sequence>
<evidence type="ECO:0000313" key="4">
    <source>
        <dbReference type="EMBL" id="MCP3730432.1"/>
    </source>
</evidence>
<comment type="subcellular location">
    <subcellularLocation>
        <location evidence="1">Virion</location>
    </subcellularLocation>
</comment>
<dbReference type="InterPro" id="IPR020991">
    <property type="entry name" value="Connector_podovirus"/>
</dbReference>
<dbReference type="AlphaFoldDB" id="A0A9X2HIU7"/>
<reference evidence="4" key="1">
    <citation type="submission" date="2022-05" db="EMBL/GenBank/DDBJ databases">
        <title>Sphingomonas sp. strain MG17 Genome sequencing and assembly.</title>
        <authorList>
            <person name="Kim I."/>
        </authorList>
    </citation>
    <scope>NUCLEOTIDE SEQUENCE</scope>
    <source>
        <strain evidence="4">MG17</strain>
    </source>
</reference>
<comment type="caution">
    <text evidence="4">The sequence shown here is derived from an EMBL/GenBank/DDBJ whole genome shotgun (WGS) entry which is preliminary data.</text>
</comment>
<organism evidence="4 5">
    <name type="scientific">Sphingomonas tagetis</name>
    <dbReference type="NCBI Taxonomy" id="2949092"/>
    <lineage>
        <taxon>Bacteria</taxon>
        <taxon>Pseudomonadati</taxon>
        <taxon>Pseudomonadota</taxon>
        <taxon>Alphaproteobacteria</taxon>
        <taxon>Sphingomonadales</taxon>
        <taxon>Sphingomonadaceae</taxon>
        <taxon>Sphingomonas</taxon>
    </lineage>
</organism>
<accession>A0A9X2HIU7</accession>
<evidence type="ECO:0000313" key="5">
    <source>
        <dbReference type="Proteomes" id="UP001139451"/>
    </source>
</evidence>
<protein>
    <submittedName>
        <fullName evidence="4">Portal protein</fullName>
    </submittedName>
</protein>
<dbReference type="Proteomes" id="UP001139451">
    <property type="component" value="Unassembled WGS sequence"/>
</dbReference>
<proteinExistence type="predicted"/>
<dbReference type="RefSeq" id="WP_254292564.1">
    <property type="nucleotide sequence ID" value="NZ_JAMLDX010000005.1"/>
</dbReference>
<keyword evidence="3" id="KW-0231">Viral genome packaging</keyword>
<keyword evidence="2" id="KW-1188">Viral release from host cell</keyword>